<dbReference type="AlphaFoldDB" id="A0A6G0Z202"/>
<evidence type="ECO:0000313" key="2">
    <source>
        <dbReference type="Proteomes" id="UP000478052"/>
    </source>
</evidence>
<protein>
    <submittedName>
        <fullName evidence="1">Uncharacterized protein</fullName>
    </submittedName>
</protein>
<organism evidence="1 2">
    <name type="scientific">Aphis craccivora</name>
    <name type="common">Cowpea aphid</name>
    <dbReference type="NCBI Taxonomy" id="307492"/>
    <lineage>
        <taxon>Eukaryota</taxon>
        <taxon>Metazoa</taxon>
        <taxon>Ecdysozoa</taxon>
        <taxon>Arthropoda</taxon>
        <taxon>Hexapoda</taxon>
        <taxon>Insecta</taxon>
        <taxon>Pterygota</taxon>
        <taxon>Neoptera</taxon>
        <taxon>Paraneoptera</taxon>
        <taxon>Hemiptera</taxon>
        <taxon>Sternorrhyncha</taxon>
        <taxon>Aphidomorpha</taxon>
        <taxon>Aphidoidea</taxon>
        <taxon>Aphididae</taxon>
        <taxon>Aphidini</taxon>
        <taxon>Aphis</taxon>
        <taxon>Aphis</taxon>
    </lineage>
</organism>
<accession>A0A6G0Z202</accession>
<gene>
    <name evidence="1" type="ORF">FWK35_00003861</name>
</gene>
<name>A0A6G0Z202_APHCR</name>
<reference evidence="1 2" key="1">
    <citation type="submission" date="2019-08" db="EMBL/GenBank/DDBJ databases">
        <title>Whole genome of Aphis craccivora.</title>
        <authorList>
            <person name="Voronova N.V."/>
            <person name="Shulinski R.S."/>
            <person name="Bandarenka Y.V."/>
            <person name="Zhorov D.G."/>
            <person name="Warner D."/>
        </authorList>
    </citation>
    <scope>NUCLEOTIDE SEQUENCE [LARGE SCALE GENOMIC DNA]</scope>
    <source>
        <strain evidence="1">180601</strain>
        <tissue evidence="1">Whole Body</tissue>
    </source>
</reference>
<evidence type="ECO:0000313" key="1">
    <source>
        <dbReference type="EMBL" id="KAF0764465.1"/>
    </source>
</evidence>
<dbReference type="Proteomes" id="UP000478052">
    <property type="component" value="Unassembled WGS sequence"/>
</dbReference>
<comment type="caution">
    <text evidence="1">The sequence shown here is derived from an EMBL/GenBank/DDBJ whole genome shotgun (WGS) entry which is preliminary data.</text>
</comment>
<proteinExistence type="predicted"/>
<keyword evidence="2" id="KW-1185">Reference proteome</keyword>
<dbReference type="EMBL" id="VUJU01001629">
    <property type="protein sequence ID" value="KAF0764465.1"/>
    <property type="molecule type" value="Genomic_DNA"/>
</dbReference>
<sequence>MKRIKIQCLSCDSIFDDDYKRKHEIRQHAGKKVLTKHFGAPENPFVAASAIARQNNTRVQIITDIVKTDCSSSSKHESVLLTPSILESNINICKITDDDNVTNKLVNVVHDDNKNTDSKNKCLDSLNDANSWLACAGMIEHLIHDFQECNLLLSKLKSDTSPNPISFLVNTSEIM</sequence>